<sequence length="677" mass="75153">MPTLAVPLYEEKKLDLPGRNPLLPDIYEARNHPKPPLGSQGRCFIIKYDTSRIAMKDMRDFEETLKVPLGQRKELELQGLLELKAGDYLFGRAGLENKDPRGDGTTCWAVGAEQHSEAARDGLDEATDLGLGPKETRTADRVPLEEGAERVGSGRCYNIAMTVELPTGCIAPQASMKPSDKCAKFHKMVRVLSKAIAKMAMEDMELAPEDLKSLIRRRTEMLGLPRVGCHENYAYQTIQCNIAAAQGAASLAEQLALFGEAHFDCKDCPGHTTNMQVASQLPAHWDPGYFHVLGLGIFVALDKHVSFNFQGNRKHGASGPFPPDGETDIPSWAYRFTLISYPPSRMCNQTCRFRIGATPGTVPFYLAPEMQNPEIDPMKVLGTGSANMLRDARHFMDNKSIAEFGAQTVYRLCNWFLKQMPTELGLERHNTDNFFTDLSYLDESGTRVALEPWKWAPPLGGAQEQEFMDRWRRETQEWDEHVEKASMLIPARSLRSVSVSAERTRQSFDHPSGEAGPSSEVSNPPSGTARVTRVNAEAGPSRISPRTRATCWVEIPHPATSHSSAKRPRETEEEAGPVKRRKGGQTLQTGRPRRSARNRPLYGVRFEDGESDGSVEEDLEGYGSGMGGDEVEGEEAERKVSAVKTEPRTFSKAFHTTRHQAPVSSSPLSSYCTLSRR</sequence>
<feature type="region of interest" description="Disordered" evidence="1">
    <location>
        <begin position="653"/>
        <end position="677"/>
    </location>
</feature>
<keyword evidence="3" id="KW-1185">Reference proteome</keyword>
<name>A0A8H6HTU4_9AGAR</name>
<proteinExistence type="predicted"/>
<dbReference type="EMBL" id="JACGCI010000048">
    <property type="protein sequence ID" value="KAF6751748.1"/>
    <property type="molecule type" value="Genomic_DNA"/>
</dbReference>
<dbReference type="AlphaFoldDB" id="A0A8H6HTU4"/>
<feature type="compositionally biased region" description="Acidic residues" evidence="1">
    <location>
        <begin position="609"/>
        <end position="620"/>
    </location>
</feature>
<gene>
    <name evidence="2" type="ORF">DFP72DRAFT_473889</name>
</gene>
<feature type="region of interest" description="Disordered" evidence="1">
    <location>
        <begin position="500"/>
        <end position="636"/>
    </location>
</feature>
<dbReference type="Proteomes" id="UP000521943">
    <property type="component" value="Unassembled WGS sequence"/>
</dbReference>
<dbReference type="OrthoDB" id="3061143at2759"/>
<evidence type="ECO:0000313" key="2">
    <source>
        <dbReference type="EMBL" id="KAF6751748.1"/>
    </source>
</evidence>
<evidence type="ECO:0000313" key="3">
    <source>
        <dbReference type="Proteomes" id="UP000521943"/>
    </source>
</evidence>
<feature type="compositionally biased region" description="Basic and acidic residues" evidence="1">
    <location>
        <begin position="502"/>
        <end position="512"/>
    </location>
</feature>
<reference evidence="2 3" key="1">
    <citation type="submission" date="2020-07" db="EMBL/GenBank/DDBJ databases">
        <title>Comparative genomics of pyrophilous fungi reveals a link between fire events and developmental genes.</title>
        <authorList>
            <consortium name="DOE Joint Genome Institute"/>
            <person name="Steindorff A.S."/>
            <person name="Carver A."/>
            <person name="Calhoun S."/>
            <person name="Stillman K."/>
            <person name="Liu H."/>
            <person name="Lipzen A."/>
            <person name="Pangilinan J."/>
            <person name="Labutti K."/>
            <person name="Bruns T.D."/>
            <person name="Grigoriev I.V."/>
        </authorList>
    </citation>
    <scope>NUCLEOTIDE SEQUENCE [LARGE SCALE GENOMIC DNA]</scope>
    <source>
        <strain evidence="2 3">CBS 144469</strain>
    </source>
</reference>
<feature type="region of interest" description="Disordered" evidence="1">
    <location>
        <begin position="118"/>
        <end position="139"/>
    </location>
</feature>
<organism evidence="2 3">
    <name type="scientific">Ephemerocybe angulata</name>
    <dbReference type="NCBI Taxonomy" id="980116"/>
    <lineage>
        <taxon>Eukaryota</taxon>
        <taxon>Fungi</taxon>
        <taxon>Dikarya</taxon>
        <taxon>Basidiomycota</taxon>
        <taxon>Agaricomycotina</taxon>
        <taxon>Agaricomycetes</taxon>
        <taxon>Agaricomycetidae</taxon>
        <taxon>Agaricales</taxon>
        <taxon>Agaricineae</taxon>
        <taxon>Psathyrellaceae</taxon>
        <taxon>Ephemerocybe</taxon>
    </lineage>
</organism>
<accession>A0A8H6HTU4</accession>
<evidence type="ECO:0000256" key="1">
    <source>
        <dbReference type="SAM" id="MobiDB-lite"/>
    </source>
</evidence>
<comment type="caution">
    <text evidence="2">The sequence shown here is derived from an EMBL/GenBank/DDBJ whole genome shotgun (WGS) entry which is preliminary data.</text>
</comment>
<protein>
    <submittedName>
        <fullName evidence="2">Uncharacterized protein</fullName>
    </submittedName>
</protein>
<feature type="compositionally biased region" description="Low complexity" evidence="1">
    <location>
        <begin position="664"/>
        <end position="677"/>
    </location>
</feature>